<dbReference type="InterPro" id="IPR041682">
    <property type="entry name" value="AAA_14"/>
</dbReference>
<feature type="domain" description="AAA" evidence="1">
    <location>
        <begin position="18"/>
        <end position="148"/>
    </location>
</feature>
<dbReference type="AlphaFoldDB" id="A0A2H0UVV5"/>
<evidence type="ECO:0000313" key="3">
    <source>
        <dbReference type="EMBL" id="PIR90961.1"/>
    </source>
</evidence>
<dbReference type="Proteomes" id="UP000228906">
    <property type="component" value="Unassembled WGS sequence"/>
</dbReference>
<comment type="caution">
    <text evidence="3">The sequence shown here is derived from an EMBL/GenBank/DDBJ whole genome shotgun (WGS) entry which is preliminary data.</text>
</comment>
<dbReference type="EMBL" id="PFAV01000064">
    <property type="protein sequence ID" value="PIR90961.1"/>
    <property type="molecule type" value="Genomic_DNA"/>
</dbReference>
<dbReference type="Pfam" id="PF13173">
    <property type="entry name" value="AAA_14"/>
    <property type="match status" value="1"/>
</dbReference>
<feature type="domain" description="DUF4143" evidence="2">
    <location>
        <begin position="213"/>
        <end position="349"/>
    </location>
</feature>
<evidence type="ECO:0000259" key="1">
    <source>
        <dbReference type="Pfam" id="PF13173"/>
    </source>
</evidence>
<accession>A0A2H0UVV5</accession>
<organism evidence="3 4">
    <name type="scientific">bacterium (Candidatus Gribaldobacteria) CG10_big_fil_rev_8_21_14_0_10_41_12</name>
    <dbReference type="NCBI Taxonomy" id="2014277"/>
    <lineage>
        <taxon>Bacteria</taxon>
        <taxon>Candidatus Gribaldobacteria</taxon>
    </lineage>
</organism>
<dbReference type="Gene3D" id="3.40.50.300">
    <property type="entry name" value="P-loop containing nucleotide triphosphate hydrolases"/>
    <property type="match status" value="1"/>
</dbReference>
<dbReference type="SUPFAM" id="SSF52540">
    <property type="entry name" value="P-loop containing nucleoside triphosphate hydrolases"/>
    <property type="match status" value="1"/>
</dbReference>
<dbReference type="PANTHER" id="PTHR33295:SF18">
    <property type="entry name" value="AAA+ ATPASE DOMAIN-CONTAINING PROTEIN"/>
    <property type="match status" value="1"/>
</dbReference>
<gene>
    <name evidence="3" type="ORF">COU03_03510</name>
</gene>
<reference evidence="4" key="1">
    <citation type="submission" date="2017-09" db="EMBL/GenBank/DDBJ databases">
        <title>Depth-based differentiation of microbial function through sediment-hosted aquifers and enrichment of novel symbionts in the deep terrestrial subsurface.</title>
        <authorList>
            <person name="Probst A.J."/>
            <person name="Ladd B."/>
            <person name="Jarett J.K."/>
            <person name="Geller-Mcgrath D.E."/>
            <person name="Sieber C.M.K."/>
            <person name="Emerson J.B."/>
            <person name="Anantharaman K."/>
            <person name="Thomas B.C."/>
            <person name="Malmstrom R."/>
            <person name="Stieglmeier M."/>
            <person name="Klingl A."/>
            <person name="Woyke T."/>
            <person name="Ryan C.M."/>
            <person name="Banfield J.F."/>
        </authorList>
    </citation>
    <scope>NUCLEOTIDE SEQUENCE [LARGE SCALE GENOMIC DNA]</scope>
</reference>
<protein>
    <submittedName>
        <fullName evidence="3">ATPase</fullName>
    </submittedName>
</protein>
<evidence type="ECO:0000259" key="2">
    <source>
        <dbReference type="Pfam" id="PF13635"/>
    </source>
</evidence>
<sequence length="392" mass="45472">MFIERKIHQSIKKHLVQKQISVITGMRRTGKTTLVKKLLDDIASDNKIYIDLQRLDNRELFLEKNYENVLRALTEKGLDFSKRVYVALDELQLVPEAVSVLKYLYDHHKIKFLVTGSSSFYLKNLFSESLSGRKKIFELYPLDFGEFLTFKSIKYIESDFLKNDFLDSQYERLKRHYEEFIKFGGFPEVVLAKSITQKKDLLVDILSSYINIDIKALADLKNDRDFYNLIKLLAGRIGAKLDSTKISRLAGIARPTVQNYIDLLEKSYLVKRVSVFTKRPDREIVKAQKLYFCDNGLANLLYELDGGLKFENAIFNQLSQRGDIRYYGLKSGREIDFIFNKTAALEVKESPTDFDLKNLRGLAKTAGIQTIRLIGRYPVPKFKNYTWGGDIR</sequence>
<dbReference type="PANTHER" id="PTHR33295">
    <property type="entry name" value="ATPASE"/>
    <property type="match status" value="1"/>
</dbReference>
<proteinExistence type="predicted"/>
<name>A0A2H0UVV5_9BACT</name>
<dbReference type="InterPro" id="IPR025420">
    <property type="entry name" value="DUF4143"/>
</dbReference>
<dbReference type="Pfam" id="PF13635">
    <property type="entry name" value="DUF4143"/>
    <property type="match status" value="1"/>
</dbReference>
<evidence type="ECO:0000313" key="4">
    <source>
        <dbReference type="Proteomes" id="UP000228906"/>
    </source>
</evidence>
<dbReference type="InterPro" id="IPR027417">
    <property type="entry name" value="P-loop_NTPase"/>
</dbReference>